<evidence type="ECO:0000313" key="2">
    <source>
        <dbReference type="EMBL" id="RLU22853.1"/>
    </source>
</evidence>
<sequence length="137" mass="15437">MYLTPRFDSYSRCITSCAMDYITGDKLHLISISRQSSRLGQSVNGSCKMSSNEVDEIVHIAEKQQSCSKITRNMIQLIFRLHYRKMQLKTAAEHSAGALTRGTSPRRKETTRRQQRGARRTGGTASTRAHASEEKQG</sequence>
<gene>
    <name evidence="2" type="ORF">DMN91_005131</name>
</gene>
<organism evidence="2">
    <name type="scientific">Ooceraea biroi</name>
    <name type="common">Clonal raider ant</name>
    <name type="synonym">Cerapachys biroi</name>
    <dbReference type="NCBI Taxonomy" id="2015173"/>
    <lineage>
        <taxon>Eukaryota</taxon>
        <taxon>Metazoa</taxon>
        <taxon>Ecdysozoa</taxon>
        <taxon>Arthropoda</taxon>
        <taxon>Hexapoda</taxon>
        <taxon>Insecta</taxon>
        <taxon>Pterygota</taxon>
        <taxon>Neoptera</taxon>
        <taxon>Endopterygota</taxon>
        <taxon>Hymenoptera</taxon>
        <taxon>Apocrita</taxon>
        <taxon>Aculeata</taxon>
        <taxon>Formicoidea</taxon>
        <taxon>Formicidae</taxon>
        <taxon>Dorylinae</taxon>
        <taxon>Ooceraea</taxon>
    </lineage>
</organism>
<dbReference type="AlphaFoldDB" id="A0A3L8DRQ6"/>
<name>A0A3L8DRQ6_OOCBI</name>
<dbReference type="Proteomes" id="UP000279307">
    <property type="component" value="Chromosome 5"/>
</dbReference>
<reference evidence="2" key="2">
    <citation type="submission" date="2018-07" db="EMBL/GenBank/DDBJ databases">
        <authorList>
            <person name="Mckenzie S.K."/>
            <person name="Kronauer D.J.C."/>
        </authorList>
    </citation>
    <scope>NUCLEOTIDE SEQUENCE</scope>
    <source>
        <strain evidence="2">Clonal line C1</strain>
    </source>
</reference>
<evidence type="ECO:0000256" key="1">
    <source>
        <dbReference type="SAM" id="MobiDB-lite"/>
    </source>
</evidence>
<dbReference type="EMBL" id="QOIP01000005">
    <property type="protein sequence ID" value="RLU22853.1"/>
    <property type="molecule type" value="Genomic_DNA"/>
</dbReference>
<comment type="caution">
    <text evidence="2">The sequence shown here is derived from an EMBL/GenBank/DDBJ whole genome shotgun (WGS) entry which is preliminary data.</text>
</comment>
<protein>
    <submittedName>
        <fullName evidence="2">Uncharacterized protein</fullName>
    </submittedName>
</protein>
<reference evidence="2" key="1">
    <citation type="journal article" date="2018" name="Genome Res.">
        <title>The genomic architecture and molecular evolution of ant odorant receptors.</title>
        <authorList>
            <person name="McKenzie S.K."/>
            <person name="Kronauer D.J.C."/>
        </authorList>
    </citation>
    <scope>NUCLEOTIDE SEQUENCE [LARGE SCALE GENOMIC DNA]</scope>
    <source>
        <strain evidence="2">Clonal line C1</strain>
    </source>
</reference>
<accession>A0A3L8DRQ6</accession>
<proteinExistence type="predicted"/>
<feature type="region of interest" description="Disordered" evidence="1">
    <location>
        <begin position="92"/>
        <end position="137"/>
    </location>
</feature>